<organism evidence="1 2">
    <name type="scientific">Lactuca saligna</name>
    <name type="common">Willowleaf lettuce</name>
    <dbReference type="NCBI Taxonomy" id="75948"/>
    <lineage>
        <taxon>Eukaryota</taxon>
        <taxon>Viridiplantae</taxon>
        <taxon>Streptophyta</taxon>
        <taxon>Embryophyta</taxon>
        <taxon>Tracheophyta</taxon>
        <taxon>Spermatophyta</taxon>
        <taxon>Magnoliopsida</taxon>
        <taxon>eudicotyledons</taxon>
        <taxon>Gunneridae</taxon>
        <taxon>Pentapetalae</taxon>
        <taxon>asterids</taxon>
        <taxon>campanulids</taxon>
        <taxon>Asterales</taxon>
        <taxon>Asteraceae</taxon>
        <taxon>Cichorioideae</taxon>
        <taxon>Cichorieae</taxon>
        <taxon>Lactucinae</taxon>
        <taxon>Lactuca</taxon>
    </lineage>
</organism>
<dbReference type="EMBL" id="OX465082">
    <property type="protein sequence ID" value="CAI9289964.1"/>
    <property type="molecule type" value="Genomic_DNA"/>
</dbReference>
<evidence type="ECO:0000313" key="2">
    <source>
        <dbReference type="Proteomes" id="UP001177003"/>
    </source>
</evidence>
<accession>A0AA35ZCB9</accession>
<gene>
    <name evidence="1" type="ORF">LSALG_LOCUS29181</name>
</gene>
<name>A0AA35ZCB9_LACSI</name>
<sequence length="135" mass="14445">MRDPISSSSFFIRSRRHQATEKASWLVLICSSLLPYSVDTVGVVLMEGVPPDLEPDDVIMKKERGKMSGVNLVDSLLDAGCDAISIENKGLGLSNGSEGVVMGSKISSKVVMADIASSPMVNHVIRNPIKEEGVT</sequence>
<reference evidence="1" key="1">
    <citation type="submission" date="2023-04" db="EMBL/GenBank/DDBJ databases">
        <authorList>
            <person name="Vijverberg K."/>
            <person name="Xiong W."/>
            <person name="Schranz E."/>
        </authorList>
    </citation>
    <scope>NUCLEOTIDE SEQUENCE</scope>
</reference>
<keyword evidence="2" id="KW-1185">Reference proteome</keyword>
<evidence type="ECO:0000313" key="1">
    <source>
        <dbReference type="EMBL" id="CAI9289964.1"/>
    </source>
</evidence>
<dbReference type="AlphaFoldDB" id="A0AA35ZCB9"/>
<proteinExistence type="predicted"/>
<dbReference type="Proteomes" id="UP001177003">
    <property type="component" value="Chromosome 6"/>
</dbReference>
<protein>
    <submittedName>
        <fullName evidence="1">Uncharacterized protein</fullName>
    </submittedName>
</protein>